<feature type="domain" description="Aldehyde oxidase/xanthine dehydrogenase a/b hammerhead" evidence="1">
    <location>
        <begin position="165"/>
        <end position="246"/>
    </location>
</feature>
<dbReference type="Gene3D" id="3.30.365.10">
    <property type="entry name" value="Aldehyde oxidase/xanthine dehydrogenase, molybdopterin binding domain"/>
    <property type="match status" value="4"/>
</dbReference>
<dbReference type="InterPro" id="IPR037165">
    <property type="entry name" value="AldOxase/xan_DH_Mopterin-bd_sf"/>
</dbReference>
<protein>
    <submittedName>
        <fullName evidence="2">CO or xanthine dehydrogenase, Mo-binding subunit</fullName>
    </submittedName>
</protein>
<dbReference type="EMBL" id="FOYO01000001">
    <property type="protein sequence ID" value="SFR46825.1"/>
    <property type="molecule type" value="Genomic_DNA"/>
</dbReference>
<dbReference type="SUPFAM" id="SSF56003">
    <property type="entry name" value="Molybdenum cofactor-binding domain"/>
    <property type="match status" value="2"/>
</dbReference>
<dbReference type="RefSeq" id="WP_090216446.1">
    <property type="nucleotide sequence ID" value="NZ_FOYO01000001.1"/>
</dbReference>
<dbReference type="OrthoDB" id="9767994at2"/>
<dbReference type="SMART" id="SM01008">
    <property type="entry name" value="Ald_Xan_dh_C"/>
    <property type="match status" value="1"/>
</dbReference>
<reference evidence="3" key="1">
    <citation type="submission" date="2016-10" db="EMBL/GenBank/DDBJ databases">
        <authorList>
            <person name="Varghese N."/>
            <person name="Submissions S."/>
        </authorList>
    </citation>
    <scope>NUCLEOTIDE SEQUENCE [LARGE SCALE GENOMIC DNA]</scope>
    <source>
        <strain evidence="3">DSM 26921</strain>
    </source>
</reference>
<accession>A0A1I6GX65</accession>
<dbReference type="InterPro" id="IPR000674">
    <property type="entry name" value="Ald_Oxase/Xan_DH_a/b"/>
</dbReference>
<evidence type="ECO:0000313" key="3">
    <source>
        <dbReference type="Proteomes" id="UP000199658"/>
    </source>
</evidence>
<dbReference type="InterPro" id="IPR008274">
    <property type="entry name" value="AldOxase/xan_DH_MoCoBD1"/>
</dbReference>
<dbReference type="Proteomes" id="UP000199658">
    <property type="component" value="Unassembled WGS sequence"/>
</dbReference>
<sequence length="704" mass="76738">MSLQNHPLIADWITARNGRLVIHTGKVDIGQRISTALIQIAHEELTVPLDLIDVAPVCTGHAPDEGITSGSNSIEQSGHALRCAALTLRECLIQLAQDRAGGAIADWQLESGVLRLGDTNHRIDLIDLMPDVARDIPVKQGTPVAPRTDRILPRPEMRGLRDMVRGTFTYIHDLDRPGMLHARVIRPPHAGAVLRKIDAKKLRTLEEQGFSIIRDGSFLALAGRKEWPVIKATTLLHAACDWDRRGGLPEIDVFQELSAANAQRFLVVDGTPTTVTIPQSSLKPDYSARYERPYQLHGSLAPSAALAHWSGKKLDLLSHSQGIYPLRESICDSLGLPQDKVEITHVPGSGCYGHTGADDAAFEACLIAMALPDTPILLKWTREEEHAWEPYAPAMAVDLAANIVDGKVASYSADVFSDTHRGRPRPGPNRTGPARLLANHYREDPIGPIPAVPNLGRHAGMHRNLDPIYTFPERRLVKNLVSGLPLRTSAMRCLGAAANVFALESFMDELAHRQSVPPLAFRRAHIEEPRALAVLAELERQLSARPDMADGCGRGVAFAQYKNTMTRVGISVDLEVNDRAEIRLLDALIVADAGRVIDADGLTAQLEGGFLQAASWALYEQVTWDRDGIGSRDWASYPVIRFDNVPNIEVTLLDDPNAASVGAGEASPGPAIAAIANAIFDATNIRMRRMPFTPEAIQQMAAAE</sequence>
<dbReference type="Pfam" id="PF20256">
    <property type="entry name" value="MoCoBD_2"/>
    <property type="match status" value="2"/>
</dbReference>
<keyword evidence="3" id="KW-1185">Reference proteome</keyword>
<dbReference type="AlphaFoldDB" id="A0A1I6GX65"/>
<organism evidence="2 3">
    <name type="scientific">Litoreibacter janthinus</name>
    <dbReference type="NCBI Taxonomy" id="670154"/>
    <lineage>
        <taxon>Bacteria</taxon>
        <taxon>Pseudomonadati</taxon>
        <taxon>Pseudomonadota</taxon>
        <taxon>Alphaproteobacteria</taxon>
        <taxon>Rhodobacterales</taxon>
        <taxon>Roseobacteraceae</taxon>
        <taxon>Litoreibacter</taxon>
    </lineage>
</organism>
<dbReference type="Pfam" id="PF02738">
    <property type="entry name" value="MoCoBD_1"/>
    <property type="match status" value="1"/>
</dbReference>
<proteinExistence type="predicted"/>
<name>A0A1I6GX65_9RHOB</name>
<evidence type="ECO:0000259" key="1">
    <source>
        <dbReference type="SMART" id="SM01008"/>
    </source>
</evidence>
<dbReference type="GO" id="GO:0016491">
    <property type="term" value="F:oxidoreductase activity"/>
    <property type="evidence" value="ECO:0007669"/>
    <property type="project" value="InterPro"/>
</dbReference>
<dbReference type="Gene3D" id="3.90.1170.50">
    <property type="entry name" value="Aldehyde oxidase/xanthine dehydrogenase, a/b hammerhead"/>
    <property type="match status" value="1"/>
</dbReference>
<dbReference type="STRING" id="670154.SAMN04488002_2112"/>
<dbReference type="PANTHER" id="PTHR47495">
    <property type="entry name" value="ALDEHYDE DEHYDROGENASE"/>
    <property type="match status" value="1"/>
</dbReference>
<evidence type="ECO:0000313" key="2">
    <source>
        <dbReference type="EMBL" id="SFR46825.1"/>
    </source>
</evidence>
<dbReference type="InterPro" id="IPR046867">
    <property type="entry name" value="AldOxase/xan_DH_MoCoBD2"/>
</dbReference>
<gene>
    <name evidence="2" type="ORF">SAMN04488002_2112</name>
</gene>
<dbReference type="PANTHER" id="PTHR47495:SF1">
    <property type="entry name" value="BLL3820 PROTEIN"/>
    <property type="match status" value="1"/>
</dbReference>
<dbReference type="InterPro" id="IPR052516">
    <property type="entry name" value="N-heterocyclic_Hydroxylase"/>
</dbReference>